<sequence length="192" mass="18580">MSISSIKGSAVGSFSNVSRSSPVGGLQQTPAAKLEGLVSDVSQKLASGDLKGAVEGIKKLCDTLGVDAKKLLGALGLDGAAGGKGGAEGAGGKGGAEGAGGAGGGAPAAGGAEGAGGILELLKKLLQQSPELAKKLLENPELLKQLAENPELLQQLAQNPQALQSLASGAPPELAGISQFQAAAPPAPVSLF</sequence>
<organism evidence="3 5">
    <name type="scientific">Archangium gephyra</name>
    <dbReference type="NCBI Taxonomy" id="48"/>
    <lineage>
        <taxon>Bacteria</taxon>
        <taxon>Pseudomonadati</taxon>
        <taxon>Myxococcota</taxon>
        <taxon>Myxococcia</taxon>
        <taxon>Myxococcales</taxon>
        <taxon>Cystobacterineae</taxon>
        <taxon>Archangiaceae</taxon>
        <taxon>Archangium</taxon>
    </lineage>
</organism>
<feature type="domain" description="STI1" evidence="2">
    <location>
        <begin position="129"/>
        <end position="166"/>
    </location>
</feature>
<evidence type="ECO:0000313" key="5">
    <source>
        <dbReference type="Proteomes" id="UP000035579"/>
    </source>
</evidence>
<dbReference type="KEGG" id="age:AA314_02827"/>
<evidence type="ECO:0000313" key="6">
    <source>
        <dbReference type="Proteomes" id="UP000256345"/>
    </source>
</evidence>
<keyword evidence="6" id="KW-1185">Reference proteome</keyword>
<protein>
    <recommendedName>
        <fullName evidence="2">STI1 domain-containing protein</fullName>
    </recommendedName>
</protein>
<feature type="region of interest" description="Disordered" evidence="1">
    <location>
        <begin position="82"/>
        <end position="109"/>
    </location>
</feature>
<dbReference type="EMBL" id="QUMU01000014">
    <property type="protein sequence ID" value="REG24484.1"/>
    <property type="molecule type" value="Genomic_DNA"/>
</dbReference>
<evidence type="ECO:0000313" key="3">
    <source>
        <dbReference type="EMBL" id="AKJ01201.1"/>
    </source>
</evidence>
<dbReference type="AlphaFoldDB" id="A0AAC8TE36"/>
<dbReference type="RefSeq" id="WP_047855842.1">
    <property type="nucleotide sequence ID" value="NZ_CP011509.1"/>
</dbReference>
<evidence type="ECO:0000259" key="2">
    <source>
        <dbReference type="SMART" id="SM00727"/>
    </source>
</evidence>
<proteinExistence type="predicted"/>
<reference evidence="3 5" key="1">
    <citation type="submission" date="2015-05" db="EMBL/GenBank/DDBJ databases">
        <title>Genome assembly of Archangium gephyra DSM 2261.</title>
        <authorList>
            <person name="Sharma G."/>
            <person name="Subramanian S."/>
        </authorList>
    </citation>
    <scope>NUCLEOTIDE SEQUENCE [LARGE SCALE GENOMIC DNA]</scope>
    <source>
        <strain evidence="3 5">DSM 2261</strain>
    </source>
</reference>
<reference evidence="4 6" key="2">
    <citation type="submission" date="2018-08" db="EMBL/GenBank/DDBJ databases">
        <title>Genomic Encyclopedia of Archaeal and Bacterial Type Strains, Phase II (KMG-II): from individual species to whole genera.</title>
        <authorList>
            <person name="Goeker M."/>
        </authorList>
    </citation>
    <scope>NUCLEOTIDE SEQUENCE [LARGE SCALE GENOMIC DNA]</scope>
    <source>
        <strain evidence="4 6">DSM 2261</strain>
    </source>
</reference>
<evidence type="ECO:0000313" key="4">
    <source>
        <dbReference type="EMBL" id="REG24484.1"/>
    </source>
</evidence>
<evidence type="ECO:0000256" key="1">
    <source>
        <dbReference type="SAM" id="MobiDB-lite"/>
    </source>
</evidence>
<feature type="region of interest" description="Disordered" evidence="1">
    <location>
        <begin position="1"/>
        <end position="26"/>
    </location>
</feature>
<dbReference type="InterPro" id="IPR006636">
    <property type="entry name" value="STI1_HS-bd"/>
</dbReference>
<dbReference type="Proteomes" id="UP000035579">
    <property type="component" value="Chromosome"/>
</dbReference>
<dbReference type="EMBL" id="CP011509">
    <property type="protein sequence ID" value="AKJ01201.1"/>
    <property type="molecule type" value="Genomic_DNA"/>
</dbReference>
<dbReference type="SMART" id="SM00727">
    <property type="entry name" value="STI1"/>
    <property type="match status" value="1"/>
</dbReference>
<dbReference type="Proteomes" id="UP000256345">
    <property type="component" value="Unassembled WGS sequence"/>
</dbReference>
<gene>
    <name evidence="3" type="ORF">AA314_02827</name>
    <name evidence="4" type="ORF">ATI61_11492</name>
</gene>
<name>A0AAC8TE36_9BACT</name>
<accession>A0AAC8TE36</accession>